<organism evidence="1 2">
    <name type="scientific">Aristolochia fimbriata</name>
    <name type="common">White veined hardy Dutchman's pipe vine</name>
    <dbReference type="NCBI Taxonomy" id="158543"/>
    <lineage>
        <taxon>Eukaryota</taxon>
        <taxon>Viridiplantae</taxon>
        <taxon>Streptophyta</taxon>
        <taxon>Embryophyta</taxon>
        <taxon>Tracheophyta</taxon>
        <taxon>Spermatophyta</taxon>
        <taxon>Magnoliopsida</taxon>
        <taxon>Magnoliidae</taxon>
        <taxon>Piperales</taxon>
        <taxon>Aristolochiaceae</taxon>
        <taxon>Aristolochia</taxon>
    </lineage>
</organism>
<evidence type="ECO:0008006" key="3">
    <source>
        <dbReference type="Google" id="ProtNLM"/>
    </source>
</evidence>
<name>A0AAV7E802_ARIFI</name>
<comment type="caution">
    <text evidence="1">The sequence shown here is derived from an EMBL/GenBank/DDBJ whole genome shotgun (WGS) entry which is preliminary data.</text>
</comment>
<dbReference type="EMBL" id="JAINDJ010000006">
    <property type="protein sequence ID" value="KAG9444749.1"/>
    <property type="molecule type" value="Genomic_DNA"/>
</dbReference>
<dbReference type="AlphaFoldDB" id="A0AAV7E802"/>
<evidence type="ECO:0000313" key="1">
    <source>
        <dbReference type="EMBL" id="KAG9444749.1"/>
    </source>
</evidence>
<accession>A0AAV7E802</accession>
<sequence>MAYGSELLESCGIELRPNFDEVIDGKKINLKNKVFKVLEVALRVDEAFAFVSQMIDVILEELSKYTFDSITKAKMPEKINVHPPNVSKTKGSRKRLKRGKEKAMEQANKKLRLCHGCGVRGDHDKRNCPKFKEDIIGASVQYDSQASTIDHFSQELLEKG</sequence>
<proteinExistence type="predicted"/>
<gene>
    <name evidence="1" type="ORF">H6P81_016089</name>
</gene>
<keyword evidence="2" id="KW-1185">Reference proteome</keyword>
<evidence type="ECO:0000313" key="2">
    <source>
        <dbReference type="Proteomes" id="UP000825729"/>
    </source>
</evidence>
<protein>
    <recommendedName>
        <fullName evidence="3">Protein FAR1-RELATED SEQUENCE</fullName>
    </recommendedName>
</protein>
<dbReference type="Proteomes" id="UP000825729">
    <property type="component" value="Unassembled WGS sequence"/>
</dbReference>
<reference evidence="1 2" key="1">
    <citation type="submission" date="2021-07" db="EMBL/GenBank/DDBJ databases">
        <title>The Aristolochia fimbriata genome: insights into angiosperm evolution, floral development and chemical biosynthesis.</title>
        <authorList>
            <person name="Jiao Y."/>
        </authorList>
    </citation>
    <scope>NUCLEOTIDE SEQUENCE [LARGE SCALE GENOMIC DNA]</scope>
    <source>
        <strain evidence="1">IBCAS-2021</strain>
        <tissue evidence="1">Leaf</tissue>
    </source>
</reference>